<feature type="domain" description="DUF4384" evidence="3">
    <location>
        <begin position="581"/>
        <end position="666"/>
    </location>
</feature>
<protein>
    <submittedName>
        <fullName evidence="4">Caspase family protein</fullName>
    </submittedName>
</protein>
<organism evidence="4 5">
    <name type="scientific">Cyanobium gracile UHCC 0139</name>
    <dbReference type="NCBI Taxonomy" id="3110308"/>
    <lineage>
        <taxon>Bacteria</taxon>
        <taxon>Bacillati</taxon>
        <taxon>Cyanobacteriota</taxon>
        <taxon>Cyanophyceae</taxon>
        <taxon>Synechococcales</taxon>
        <taxon>Prochlorococcaceae</taxon>
        <taxon>Cyanobium</taxon>
    </lineage>
</organism>
<dbReference type="Proteomes" id="UP001304461">
    <property type="component" value="Unassembled WGS sequence"/>
</dbReference>
<evidence type="ECO:0000313" key="5">
    <source>
        <dbReference type="Proteomes" id="UP001304461"/>
    </source>
</evidence>
<dbReference type="InterPro" id="IPR011189">
    <property type="entry name" value="UCP_caspase_lke"/>
</dbReference>
<dbReference type="InterPro" id="IPR025493">
    <property type="entry name" value="DUF4384"/>
</dbReference>
<dbReference type="EMBL" id="JAYGHX010000002">
    <property type="protein sequence ID" value="MEA5390330.1"/>
    <property type="molecule type" value="Genomic_DNA"/>
</dbReference>
<evidence type="ECO:0000259" key="3">
    <source>
        <dbReference type="Pfam" id="PF14326"/>
    </source>
</evidence>
<dbReference type="PIRSF" id="PIRSF007398">
    <property type="entry name" value="Sll0148_caspase"/>
    <property type="match status" value="1"/>
</dbReference>
<feature type="region of interest" description="Disordered" evidence="1">
    <location>
        <begin position="555"/>
        <end position="579"/>
    </location>
</feature>
<evidence type="ECO:0000259" key="2">
    <source>
        <dbReference type="Pfam" id="PF00656"/>
    </source>
</evidence>
<evidence type="ECO:0000313" key="4">
    <source>
        <dbReference type="EMBL" id="MEA5390330.1"/>
    </source>
</evidence>
<dbReference type="InterPro" id="IPR050452">
    <property type="entry name" value="Metacaspase"/>
</dbReference>
<accession>A0ABU5RRC8</accession>
<dbReference type="PANTHER" id="PTHR48104">
    <property type="entry name" value="METACASPASE-4"/>
    <property type="match status" value="1"/>
</dbReference>
<dbReference type="InterPro" id="IPR011600">
    <property type="entry name" value="Pept_C14_caspase"/>
</dbReference>
<dbReference type="PANTHER" id="PTHR48104:SF30">
    <property type="entry name" value="METACASPASE-1"/>
    <property type="match status" value="1"/>
</dbReference>
<gene>
    <name evidence="4" type="ORF">VB738_03550</name>
</gene>
<dbReference type="InterPro" id="IPR029030">
    <property type="entry name" value="Caspase-like_dom_sf"/>
</dbReference>
<dbReference type="RefSeq" id="WP_323304440.1">
    <property type="nucleotide sequence ID" value="NZ_JAYGHX010000002.1"/>
</dbReference>
<evidence type="ECO:0000256" key="1">
    <source>
        <dbReference type="SAM" id="MobiDB-lite"/>
    </source>
</evidence>
<dbReference type="Pfam" id="PF14326">
    <property type="entry name" value="DUF4384"/>
    <property type="match status" value="1"/>
</dbReference>
<proteinExistence type="predicted"/>
<feature type="compositionally biased region" description="Low complexity" evidence="1">
    <location>
        <begin position="562"/>
        <end position="573"/>
    </location>
</feature>
<reference evidence="4 5" key="1">
    <citation type="submission" date="2023-12" db="EMBL/GenBank/DDBJ databases">
        <title>Baltic Sea Cyanobacteria.</title>
        <authorList>
            <person name="Delbaje E."/>
            <person name="Fewer D.P."/>
            <person name="Shishido T.K."/>
        </authorList>
    </citation>
    <scope>NUCLEOTIDE SEQUENCE [LARGE SCALE GENOMIC DNA]</scope>
    <source>
        <strain evidence="4 5">UHCC 0139</strain>
    </source>
</reference>
<dbReference type="Pfam" id="PF00656">
    <property type="entry name" value="Peptidase_C14"/>
    <property type="match status" value="1"/>
</dbReference>
<dbReference type="Gene3D" id="3.40.50.1460">
    <property type="match status" value="1"/>
</dbReference>
<feature type="domain" description="Peptidase C14 caspase" evidence="2">
    <location>
        <begin position="41"/>
        <end position="309"/>
    </location>
</feature>
<comment type="caution">
    <text evidence="4">The sequence shown here is derived from an EMBL/GenBank/DDBJ whole genome shotgun (WGS) entry which is preliminary data.</text>
</comment>
<dbReference type="SUPFAM" id="SSF52129">
    <property type="entry name" value="Caspase-like"/>
    <property type="match status" value="1"/>
</dbReference>
<keyword evidence="5" id="KW-1185">Reference proteome</keyword>
<sequence length="743" mass="79164">MKRRRFLESSGACLAALGLGGLDLSRAGDRYGRVLAKGTPRKLALLVGINAYPESTLYAPLYGCVTDVRLQRELLIHRFGFQQADILTLTDAQATRTRILEAFEQHLIGQARPGDVVVFHFSGHGSRIADPDRDHSDGLNSTFVPVDSRLPAGFPANGGVVDDITGHSFFLLSRAVASENFTAVLDSCHSGGGTRGNLRIRARPGNARLEGSPGERELQRRWLSHLNLSREDYIRQRRAGVANGVVIASTARDQLAADATFDDVDCGVFTYLLTQYLWQQTRSSPVRSLLPNIARSTTRLSTTRQEPLLEVRPGSHQERNPLYALDQAVPPGDGVLTGVGGGAEVEFWLGGVAPLGLPSLGSGSVYSLVDRSGAVLGEVRLDSRRGLIGRGTVLRSRGRLLPGLLLQEKLRDLPGDVALVIGLDPSLGADRPEAERALGSLPRLRAAPLQQGEVHYILGRFLAASQRRQASAATGEAWPEEGSFGLFTPGGEPMPGAFSGARETVAAAVQRLRPKFKALLAARIFRLALNGDASRLNVTVTMRPEGQASGAVARTYPTRGVGPSAAGAAPTPADSDDPGRLRLGTAVQFEVTNREATAIHLSLLVIDPSGEMAVIFPNNWTADAEATRMEPGSSLLIPDPRSDGFRLVTQEPRGMVEVLVVASRRPIRQALKAFQAIAGQSGQTRGPVTLAEPVTAVEDLLDDLTAAPGPTRGGTSGTRGLAAVGRVVDNSQIATLSLSFEVI</sequence>
<name>A0ABU5RRC8_9CYAN</name>